<dbReference type="EMBL" id="LR796321">
    <property type="protein sequence ID" value="CAB4136535.1"/>
    <property type="molecule type" value="Genomic_DNA"/>
</dbReference>
<dbReference type="EMBL" id="LR797344">
    <property type="protein sequence ID" value="CAB4203788.1"/>
    <property type="molecule type" value="Genomic_DNA"/>
</dbReference>
<evidence type="ECO:0000313" key="3">
    <source>
        <dbReference type="EMBL" id="CAB4203788.1"/>
    </source>
</evidence>
<organism evidence="2">
    <name type="scientific">uncultured Caudovirales phage</name>
    <dbReference type="NCBI Taxonomy" id="2100421"/>
    <lineage>
        <taxon>Viruses</taxon>
        <taxon>Duplodnaviria</taxon>
        <taxon>Heunggongvirae</taxon>
        <taxon>Uroviricota</taxon>
        <taxon>Caudoviricetes</taxon>
        <taxon>Peduoviridae</taxon>
        <taxon>Maltschvirus</taxon>
        <taxon>Maltschvirus maltsch</taxon>
    </lineage>
</organism>
<proteinExistence type="predicted"/>
<gene>
    <name evidence="3" type="ORF">UFOVP1388_5</name>
    <name evidence="4" type="ORF">UFOVP1565_10</name>
    <name evidence="2" type="ORF">UFOVP311_26</name>
</gene>
<evidence type="ECO:0000313" key="2">
    <source>
        <dbReference type="EMBL" id="CAB4136535.1"/>
    </source>
</evidence>
<accession>A0A6J5LPW7</accession>
<dbReference type="EMBL" id="LR798408">
    <property type="protein sequence ID" value="CAB5229709.1"/>
    <property type="molecule type" value="Genomic_DNA"/>
</dbReference>
<name>A0A6J5LPW7_9CAUD</name>
<feature type="domain" description="DUF6378" evidence="1">
    <location>
        <begin position="25"/>
        <end position="94"/>
    </location>
</feature>
<protein>
    <recommendedName>
        <fullName evidence="1">DUF6378 domain-containing protein</fullName>
    </recommendedName>
</protein>
<sequence>MTIQFTPPPDDHEKIYAFFLRCSDLIKERASEYEPPAISLGKIALYWSEYIDAEITPYDVAIMMCQLKIARLSKGHHQDSLEDAAAYLAIANSLKDETNAI</sequence>
<dbReference type="InterPro" id="IPR045958">
    <property type="entry name" value="DUF6378"/>
</dbReference>
<evidence type="ECO:0000259" key="1">
    <source>
        <dbReference type="Pfam" id="PF19905"/>
    </source>
</evidence>
<evidence type="ECO:0000313" key="4">
    <source>
        <dbReference type="EMBL" id="CAB5229709.1"/>
    </source>
</evidence>
<reference evidence="2" key="1">
    <citation type="submission" date="2020-04" db="EMBL/GenBank/DDBJ databases">
        <authorList>
            <person name="Chiriac C."/>
            <person name="Salcher M."/>
            <person name="Ghai R."/>
            <person name="Kavagutti S V."/>
        </authorList>
    </citation>
    <scope>NUCLEOTIDE SEQUENCE</scope>
</reference>
<dbReference type="Pfam" id="PF19905">
    <property type="entry name" value="DUF6378"/>
    <property type="match status" value="1"/>
</dbReference>